<dbReference type="EMBL" id="BBMR01000024">
    <property type="protein sequence ID" value="GAL23539.1"/>
    <property type="molecule type" value="Genomic_DNA"/>
</dbReference>
<dbReference type="STRING" id="990268.JCM19235_3101"/>
<reference evidence="1 2" key="1">
    <citation type="submission" date="2014-09" db="EMBL/GenBank/DDBJ databases">
        <title>Vibrio maritimus JCM 19235. (C45) whole genome shotgun sequence.</title>
        <authorList>
            <person name="Sawabe T."/>
            <person name="Meirelles P."/>
            <person name="Nakanishi M."/>
            <person name="Sayaka M."/>
            <person name="Hattori M."/>
            <person name="Ohkuma M."/>
        </authorList>
    </citation>
    <scope>NUCLEOTIDE SEQUENCE [LARGE SCALE GENOMIC DNA]</scope>
    <source>
        <strain evidence="2">JCM19235</strain>
    </source>
</reference>
<organism evidence="1 2">
    <name type="scientific">Vibrio maritimus</name>
    <dbReference type="NCBI Taxonomy" id="990268"/>
    <lineage>
        <taxon>Bacteria</taxon>
        <taxon>Pseudomonadati</taxon>
        <taxon>Pseudomonadota</taxon>
        <taxon>Gammaproteobacteria</taxon>
        <taxon>Vibrionales</taxon>
        <taxon>Vibrionaceae</taxon>
        <taxon>Vibrio</taxon>
    </lineage>
</organism>
<accession>A0A090SAL7</accession>
<protein>
    <submittedName>
        <fullName evidence="1">tRNA dimethylallyltransferase</fullName>
        <ecNumber evidence="1">2.5.1.75</ecNumber>
    </submittedName>
</protein>
<keyword evidence="2" id="KW-1185">Reference proteome</keyword>
<evidence type="ECO:0000313" key="1">
    <source>
        <dbReference type="EMBL" id="GAL23539.1"/>
    </source>
</evidence>
<dbReference type="Gene3D" id="3.40.50.300">
    <property type="entry name" value="P-loop containing nucleotide triphosphate hydrolases"/>
    <property type="match status" value="1"/>
</dbReference>
<dbReference type="EC" id="2.5.1.75" evidence="1"/>
<sequence length="40" mass="4588">MNQQLPLVLFLMGPTASGKTELAIRLRQQYLWRSSASILR</sequence>
<dbReference type="AlphaFoldDB" id="A0A090SAL7"/>
<dbReference type="SUPFAM" id="SSF52540">
    <property type="entry name" value="P-loop containing nucleoside triphosphate hydrolases"/>
    <property type="match status" value="1"/>
</dbReference>
<dbReference type="InterPro" id="IPR027417">
    <property type="entry name" value="P-loop_NTPase"/>
</dbReference>
<evidence type="ECO:0000313" key="2">
    <source>
        <dbReference type="Proteomes" id="UP000029228"/>
    </source>
</evidence>
<keyword evidence="1" id="KW-0808">Transferase</keyword>
<dbReference type="Proteomes" id="UP000029228">
    <property type="component" value="Unassembled WGS sequence"/>
</dbReference>
<reference evidence="1 2" key="2">
    <citation type="submission" date="2014-09" db="EMBL/GenBank/DDBJ databases">
        <authorList>
            <consortium name="NBRP consortium"/>
            <person name="Sawabe T."/>
            <person name="Meirelles P."/>
            <person name="Nakanishi M."/>
            <person name="Sayaka M."/>
            <person name="Hattori M."/>
            <person name="Ohkuma M."/>
        </authorList>
    </citation>
    <scope>NUCLEOTIDE SEQUENCE [LARGE SCALE GENOMIC DNA]</scope>
    <source>
        <strain evidence="2">JCM19235</strain>
    </source>
</reference>
<comment type="caution">
    <text evidence="1">The sequence shown here is derived from an EMBL/GenBank/DDBJ whole genome shotgun (WGS) entry which is preliminary data.</text>
</comment>
<name>A0A090SAL7_9VIBR</name>
<dbReference type="GO" id="GO:0052381">
    <property type="term" value="F:tRNA dimethylallyltransferase activity"/>
    <property type="evidence" value="ECO:0007669"/>
    <property type="project" value="UniProtKB-EC"/>
</dbReference>
<proteinExistence type="predicted"/>
<gene>
    <name evidence="1" type="ORF">JCM19235_3101</name>
</gene>